<gene>
    <name evidence="1" type="ORF">MCHLO_02238</name>
</gene>
<protein>
    <recommendedName>
        <fullName evidence="3">DDE Tnp4 domain-containing protein</fullName>
    </recommendedName>
</protein>
<accession>A0ABQ0L0D9</accession>
<dbReference type="EMBL" id="DF839907">
    <property type="protein sequence ID" value="GAT44623.1"/>
    <property type="molecule type" value="Genomic_DNA"/>
</dbReference>
<name>A0ABQ0L0D9_MYCCL</name>
<sequence>MPLRCYSVRVMSSTTRFEMNAVEPGLAPKRYLPECPSHVSEMGDVARREETLHSPPHTMTLPAYRFVGDCGYQSYSTFEESLRTRYGTEAVDASSSRAHSQRPTLGQVETFSGRYRQSRSGLVDCMWKWSVMAELCSSSSLQGLRVSRPRYRPSMFSGGDPPPSLGLRGAEVCRENMRQQITLFKTGLSSAYLSPRLCS</sequence>
<organism evidence="1 2">
    <name type="scientific">Mycena chlorophos</name>
    <name type="common">Agaric fungus</name>
    <name type="synonym">Agaricus chlorophos</name>
    <dbReference type="NCBI Taxonomy" id="658473"/>
    <lineage>
        <taxon>Eukaryota</taxon>
        <taxon>Fungi</taxon>
        <taxon>Dikarya</taxon>
        <taxon>Basidiomycota</taxon>
        <taxon>Agaricomycotina</taxon>
        <taxon>Agaricomycetes</taxon>
        <taxon>Agaricomycetidae</taxon>
        <taxon>Agaricales</taxon>
        <taxon>Marasmiineae</taxon>
        <taxon>Mycenaceae</taxon>
        <taxon>Mycena</taxon>
    </lineage>
</organism>
<evidence type="ECO:0008006" key="3">
    <source>
        <dbReference type="Google" id="ProtNLM"/>
    </source>
</evidence>
<proteinExistence type="predicted"/>
<dbReference type="Proteomes" id="UP000815677">
    <property type="component" value="Unassembled WGS sequence"/>
</dbReference>
<keyword evidence="2" id="KW-1185">Reference proteome</keyword>
<reference evidence="1" key="1">
    <citation type="submission" date="2014-09" db="EMBL/GenBank/DDBJ databases">
        <title>Genome sequence of the luminous mushroom Mycena chlorophos for searching fungal bioluminescence genes.</title>
        <authorList>
            <person name="Tanaka Y."/>
            <person name="Kasuga D."/>
            <person name="Oba Y."/>
            <person name="Hase S."/>
            <person name="Sato K."/>
            <person name="Oba Y."/>
            <person name="Sakakibara Y."/>
        </authorList>
    </citation>
    <scope>NUCLEOTIDE SEQUENCE</scope>
</reference>
<evidence type="ECO:0000313" key="1">
    <source>
        <dbReference type="EMBL" id="GAT44623.1"/>
    </source>
</evidence>
<evidence type="ECO:0000313" key="2">
    <source>
        <dbReference type="Proteomes" id="UP000815677"/>
    </source>
</evidence>